<dbReference type="RefSeq" id="WP_273596640.1">
    <property type="nucleotide sequence ID" value="NZ_JAQQXS010000007.1"/>
</dbReference>
<accession>A0ABT5KRR8</accession>
<name>A0ABT5KRR8_9BURK</name>
<protein>
    <submittedName>
        <fullName evidence="1">Uncharacterized protein</fullName>
    </submittedName>
</protein>
<comment type="caution">
    <text evidence="1">The sequence shown here is derived from an EMBL/GenBank/DDBJ whole genome shotgun (WGS) entry which is preliminary data.</text>
</comment>
<evidence type="ECO:0000313" key="1">
    <source>
        <dbReference type="EMBL" id="MDC8785536.1"/>
    </source>
</evidence>
<organism evidence="1 2">
    <name type="scientific">Roseateles koreensis</name>
    <dbReference type="NCBI Taxonomy" id="2987526"/>
    <lineage>
        <taxon>Bacteria</taxon>
        <taxon>Pseudomonadati</taxon>
        <taxon>Pseudomonadota</taxon>
        <taxon>Betaproteobacteria</taxon>
        <taxon>Burkholderiales</taxon>
        <taxon>Sphaerotilaceae</taxon>
        <taxon>Roseateles</taxon>
    </lineage>
</organism>
<reference evidence="1 2" key="1">
    <citation type="submission" date="2022-10" db="EMBL/GenBank/DDBJ databases">
        <title>paucibacter sp. hw8 Genome sequencing.</title>
        <authorList>
            <person name="Park S."/>
        </authorList>
    </citation>
    <scope>NUCLEOTIDE SEQUENCE [LARGE SCALE GENOMIC DNA]</scope>
    <source>
        <strain evidence="2">hw8</strain>
    </source>
</reference>
<gene>
    <name evidence="1" type="ORF">PRZ01_10060</name>
</gene>
<dbReference type="EMBL" id="JAQQXS010000007">
    <property type="protein sequence ID" value="MDC8785536.1"/>
    <property type="molecule type" value="Genomic_DNA"/>
</dbReference>
<dbReference type="Proteomes" id="UP001219862">
    <property type="component" value="Unassembled WGS sequence"/>
</dbReference>
<proteinExistence type="predicted"/>
<sequence length="164" mass="18024">MTVEPFEMGVIRLLEAQGFWVRRGVTVNLTVDEKRQIGKQASARPIIDVLALHVGRNELLALEVKSYADTPGVKLAQLQEVHEVATGRFKLFTSPTYRDLVLSRLRQDLVEGGRAPSGLKIQLGMVAGKISQGQSQAIAEWMGAQGWLFWSPDDVKAKLAALTA</sequence>
<keyword evidence="2" id="KW-1185">Reference proteome</keyword>
<evidence type="ECO:0000313" key="2">
    <source>
        <dbReference type="Proteomes" id="UP001219862"/>
    </source>
</evidence>